<dbReference type="Proteomes" id="UP001473302">
    <property type="component" value="Unassembled WGS sequence"/>
</dbReference>
<evidence type="ECO:0000256" key="4">
    <source>
        <dbReference type="ARBA" id="ARBA00022989"/>
    </source>
</evidence>
<keyword evidence="2 7" id="KW-0812">Transmembrane</keyword>
<comment type="caution">
    <text evidence="8">The sequence shown here is derived from an EMBL/GenBank/DDBJ whole genome shotgun (WGS) entry which is preliminary data.</text>
</comment>
<keyword evidence="3" id="KW-0735">Signal-anchor</keyword>
<reference evidence="8 9" key="1">
    <citation type="submission" date="2024-04" db="EMBL/GenBank/DDBJ databases">
        <title>genome sequences of Mucor flavus KT1a and Helicostylum pulchrum KT1b strains isolated from the surface of a dry-aged beef.</title>
        <authorList>
            <person name="Toyotome T."/>
            <person name="Hosono M."/>
            <person name="Torimaru M."/>
            <person name="Fukuda K."/>
            <person name="Mikami N."/>
        </authorList>
    </citation>
    <scope>NUCLEOTIDE SEQUENCE [LARGE SCALE GENOMIC DNA]</scope>
    <source>
        <strain evidence="8 9">KT1a</strain>
    </source>
</reference>
<dbReference type="Gene3D" id="3.90.550.10">
    <property type="entry name" value="Spore Coat Polysaccharide Biosynthesis Protein SpsA, Chain A"/>
    <property type="match status" value="1"/>
</dbReference>
<keyword evidence="9" id="KW-1185">Reference proteome</keyword>
<dbReference type="Pfam" id="PF13896">
    <property type="entry name" value="Glyco_transf_49"/>
    <property type="match status" value="2"/>
</dbReference>
<evidence type="ECO:0000256" key="7">
    <source>
        <dbReference type="SAM" id="Phobius"/>
    </source>
</evidence>
<organism evidence="8 9">
    <name type="scientific">Mucor flavus</name>
    <dbReference type="NCBI Taxonomy" id="439312"/>
    <lineage>
        <taxon>Eukaryota</taxon>
        <taxon>Fungi</taxon>
        <taxon>Fungi incertae sedis</taxon>
        <taxon>Mucoromycota</taxon>
        <taxon>Mucoromycotina</taxon>
        <taxon>Mucoromycetes</taxon>
        <taxon>Mucorales</taxon>
        <taxon>Mucorineae</taxon>
        <taxon>Mucoraceae</taxon>
        <taxon>Mucor</taxon>
    </lineage>
</organism>
<evidence type="ECO:0000313" key="9">
    <source>
        <dbReference type="Proteomes" id="UP001473302"/>
    </source>
</evidence>
<dbReference type="PANTHER" id="PTHR12270:SF25">
    <property type="entry name" value="GLYCOSYLTRANSFERASE-LIKE PROTEIN LARGE"/>
    <property type="match status" value="1"/>
</dbReference>
<feature type="transmembrane region" description="Helical" evidence="7">
    <location>
        <begin position="12"/>
        <end position="37"/>
    </location>
</feature>
<keyword evidence="5 7" id="KW-0472">Membrane</keyword>
<evidence type="ECO:0000256" key="6">
    <source>
        <dbReference type="ARBA" id="ARBA00023180"/>
    </source>
</evidence>
<dbReference type="EMBL" id="BAABUK010000031">
    <property type="protein sequence ID" value="GAA5816318.1"/>
    <property type="molecule type" value="Genomic_DNA"/>
</dbReference>
<sequence length="431" mass="50170">MMKESLTVSKILKVLFSIYLAGSLFYATIHLLGFGWFQTSSITSSSLKKSQSPSPRSELVSVPQLQQKYLTGQTVTWINAEGGQNHSIPEDLVLSKVFSDAMGPSKVIPYYFRASENFDQEDITIATLVTHNRFPVLSRLASKYKGPISVAIHVNDDHTKDGILTDLHAMYNDNPDMGRYVDIHLVVDKFDRQFNMWRNVAKFFVRSDFLMMLDVDFYLCTDFRESLRKNVELMDILRNGKGAVVVPAFEYIIEEDGEDWNVFPKDKDALINIVLDEKIDMFHLSWTRGHGSTNYKKWYQSKDHYKVTDYNYSYEPYVIYKKEGTPWCDERFIGYGANKAACLYEIYLAGIDYWVLPNDFLIHQTHHYLEDTRAKERKYNKKLYDYFREEVCLRYSRLMISAGLWDTPVASNLKHECAKIKGFREVVSRVQ</sequence>
<name>A0ABP9ZB25_9FUNG</name>
<evidence type="ECO:0000256" key="3">
    <source>
        <dbReference type="ARBA" id="ARBA00022968"/>
    </source>
</evidence>
<evidence type="ECO:0000256" key="2">
    <source>
        <dbReference type="ARBA" id="ARBA00022692"/>
    </source>
</evidence>
<evidence type="ECO:0000256" key="5">
    <source>
        <dbReference type="ARBA" id="ARBA00023136"/>
    </source>
</evidence>
<dbReference type="InterPro" id="IPR051292">
    <property type="entry name" value="Xyl/GlcA_transferase"/>
</dbReference>
<proteinExistence type="predicted"/>
<dbReference type="PANTHER" id="PTHR12270">
    <property type="entry name" value="GLYCOSYLTRANSFERASE-RELATED"/>
    <property type="match status" value="1"/>
</dbReference>
<keyword evidence="4 7" id="KW-1133">Transmembrane helix</keyword>
<evidence type="ECO:0000256" key="1">
    <source>
        <dbReference type="ARBA" id="ARBA00004606"/>
    </source>
</evidence>
<gene>
    <name evidence="8" type="ORF">MFLAVUS_009844</name>
</gene>
<dbReference type="InterPro" id="IPR029044">
    <property type="entry name" value="Nucleotide-diphossugar_trans"/>
</dbReference>
<comment type="subcellular location">
    <subcellularLocation>
        <location evidence="1">Membrane</location>
        <topology evidence="1">Single-pass type II membrane protein</topology>
    </subcellularLocation>
</comment>
<accession>A0ABP9ZB25</accession>
<protein>
    <recommendedName>
        <fullName evidence="10">Glycosyltransferase family 49 protein</fullName>
    </recommendedName>
</protein>
<evidence type="ECO:0008006" key="10">
    <source>
        <dbReference type="Google" id="ProtNLM"/>
    </source>
</evidence>
<evidence type="ECO:0000313" key="8">
    <source>
        <dbReference type="EMBL" id="GAA5816318.1"/>
    </source>
</evidence>
<keyword evidence="6" id="KW-0325">Glycoprotein</keyword>